<dbReference type="InterPro" id="IPR006311">
    <property type="entry name" value="TAT_signal"/>
</dbReference>
<evidence type="ECO:0000313" key="2">
    <source>
        <dbReference type="EMBL" id="OAM87260.1"/>
    </source>
</evidence>
<gene>
    <name evidence="2" type="ORF">AW736_23680</name>
</gene>
<dbReference type="STRING" id="1184151.AW736_23680"/>
<accession>A0A178IBB2</accession>
<dbReference type="Pfam" id="PF04230">
    <property type="entry name" value="PS_pyruv_trans"/>
    <property type="match status" value="1"/>
</dbReference>
<dbReference type="Proteomes" id="UP000078486">
    <property type="component" value="Unassembled WGS sequence"/>
</dbReference>
<dbReference type="PROSITE" id="PS51318">
    <property type="entry name" value="TAT"/>
    <property type="match status" value="1"/>
</dbReference>
<dbReference type="EMBL" id="LRRQ01000175">
    <property type="protein sequence ID" value="OAM87260.1"/>
    <property type="molecule type" value="Genomic_DNA"/>
</dbReference>
<dbReference type="AlphaFoldDB" id="A0A178IBB2"/>
<keyword evidence="3" id="KW-1185">Reference proteome</keyword>
<feature type="domain" description="Polysaccharide pyruvyl transferase" evidence="1">
    <location>
        <begin position="128"/>
        <end position="414"/>
    </location>
</feature>
<reference evidence="2 3" key="1">
    <citation type="submission" date="2016-01" db="EMBL/GenBank/DDBJ databases">
        <title>High potential of lignocellulose degradation of a new Verrucomicrobia species.</title>
        <authorList>
            <person name="Wang Y."/>
            <person name="Shi Y."/>
            <person name="Qiu Z."/>
            <person name="Liu S."/>
            <person name="Yang H."/>
        </authorList>
    </citation>
    <scope>NUCLEOTIDE SEQUENCE [LARGE SCALE GENOMIC DNA]</scope>
    <source>
        <strain evidence="2 3">TSB47</strain>
    </source>
</reference>
<proteinExistence type="predicted"/>
<protein>
    <recommendedName>
        <fullName evidence="1">Polysaccharide pyruvyl transferase domain-containing protein</fullName>
    </recommendedName>
</protein>
<organism evidence="2 3">
    <name type="scientific">Termitidicoccus mucosus</name>
    <dbReference type="NCBI Taxonomy" id="1184151"/>
    <lineage>
        <taxon>Bacteria</taxon>
        <taxon>Pseudomonadati</taxon>
        <taxon>Verrucomicrobiota</taxon>
        <taxon>Opitutia</taxon>
        <taxon>Opitutales</taxon>
        <taxon>Opitutaceae</taxon>
        <taxon>Termitidicoccus</taxon>
    </lineage>
</organism>
<comment type="caution">
    <text evidence="2">The sequence shown here is derived from an EMBL/GenBank/DDBJ whole genome shotgun (WGS) entry which is preliminary data.</text>
</comment>
<dbReference type="InterPro" id="IPR007345">
    <property type="entry name" value="Polysacch_pyruvyl_Trfase"/>
</dbReference>
<name>A0A178IBB2_9BACT</name>
<evidence type="ECO:0000313" key="3">
    <source>
        <dbReference type="Proteomes" id="UP000078486"/>
    </source>
</evidence>
<evidence type="ECO:0000259" key="1">
    <source>
        <dbReference type="Pfam" id="PF04230"/>
    </source>
</evidence>
<sequence>MTGLQEILFYFKQPVPVMMNRRDFLTRAALAAGAAALPLRALAEKCCSTAKPGRAPCILLRGSWQSVNIGDIGHTPGAIQMIQRWLPEARFILWAGGTEHGAKEMLQRSFPDLRIVSPVRGSDGRLRHASTMLDKDGNPVAPGLAEAWEEADIMIHGSGSGFAARAQLAAFHRATGKPYGVLGTSIDPISGFGGDCDPEGGTLADLQTRIEKLPRTHLDKQTRDIIDRAAFMFTRETMSRDYLRFQGARTPILEFGPDTQFGMTLRDDARGDAYRESNNLPDGQFLCVIPRLRYTPYYEIYNRPRNETDRHRDAISDRSVESDHAKLREVITRYVRATDNRVMTCPEMTYQAPLAKRAVIDLLPDDVKKNVVWRSDYWLPDEAAAIYAKAQAVVSYDCHSPIIAITHGTPAFYVRQPTDTCKGEMYRDIGVADWLFEIDETTGGEIWSRLETVLREPAKSRAYAAAAMSRVHKAQRRMVAALEETIA</sequence>